<name>A0A164L078_9NOCA</name>
<evidence type="ECO:0000256" key="2">
    <source>
        <dbReference type="ARBA" id="ARBA00023125"/>
    </source>
</evidence>
<dbReference type="Gene3D" id="1.10.490.50">
    <property type="entry name" value="Antibiotic binding domain of TipA-like multidrug resistance regulators"/>
    <property type="match status" value="1"/>
</dbReference>
<dbReference type="InterPro" id="IPR000551">
    <property type="entry name" value="MerR-type_HTH_dom"/>
</dbReference>
<keyword evidence="4" id="KW-0804">Transcription</keyword>
<keyword evidence="1" id="KW-0805">Transcription regulation</keyword>
<dbReference type="GO" id="GO:0003700">
    <property type="term" value="F:DNA-binding transcription factor activity"/>
    <property type="evidence" value="ECO:0007669"/>
    <property type="project" value="InterPro"/>
</dbReference>
<evidence type="ECO:0000256" key="4">
    <source>
        <dbReference type="ARBA" id="ARBA00023163"/>
    </source>
</evidence>
<organism evidence="6 7">
    <name type="scientific">Nocardia terpenica</name>
    <dbReference type="NCBI Taxonomy" id="455432"/>
    <lineage>
        <taxon>Bacteria</taxon>
        <taxon>Bacillati</taxon>
        <taxon>Actinomycetota</taxon>
        <taxon>Actinomycetes</taxon>
        <taxon>Mycobacteriales</taxon>
        <taxon>Nocardiaceae</taxon>
        <taxon>Nocardia</taxon>
    </lineage>
</organism>
<gene>
    <name evidence="6" type="ORF">AWN90_37195</name>
</gene>
<feature type="domain" description="HTH merR-type" evidence="5">
    <location>
        <begin position="1"/>
        <end position="53"/>
    </location>
</feature>
<dbReference type="InterPro" id="IPR047057">
    <property type="entry name" value="MerR_fam"/>
</dbReference>
<keyword evidence="3" id="KW-0010">Activator</keyword>
<dbReference type="PROSITE" id="PS50937">
    <property type="entry name" value="HTH_MERR_2"/>
    <property type="match status" value="1"/>
</dbReference>
<evidence type="ECO:0000313" key="6">
    <source>
        <dbReference type="EMBL" id="KZM71897.1"/>
    </source>
</evidence>
<dbReference type="SMART" id="SM00422">
    <property type="entry name" value="HTH_MERR"/>
    <property type="match status" value="1"/>
</dbReference>
<dbReference type="InterPro" id="IPR009061">
    <property type="entry name" value="DNA-bd_dom_put_sf"/>
</dbReference>
<dbReference type="PANTHER" id="PTHR30204">
    <property type="entry name" value="REDOX-CYCLING DRUG-SENSING TRANSCRIPTIONAL ACTIVATOR SOXR"/>
    <property type="match status" value="1"/>
</dbReference>
<dbReference type="SUPFAM" id="SSF89082">
    <property type="entry name" value="Antibiotic binding domain of TipA-like multidrug resistance regulators"/>
    <property type="match status" value="1"/>
</dbReference>
<dbReference type="Pfam" id="PF07739">
    <property type="entry name" value="TipAS"/>
    <property type="match status" value="1"/>
</dbReference>
<keyword evidence="7" id="KW-1185">Reference proteome</keyword>
<dbReference type="STRING" id="455432.AWN90_37195"/>
<dbReference type="GO" id="GO:0003677">
    <property type="term" value="F:DNA binding"/>
    <property type="evidence" value="ECO:0007669"/>
    <property type="project" value="UniProtKB-KW"/>
</dbReference>
<dbReference type="InterPro" id="IPR012925">
    <property type="entry name" value="TipAS_dom"/>
</dbReference>
<evidence type="ECO:0000256" key="3">
    <source>
        <dbReference type="ARBA" id="ARBA00023159"/>
    </source>
</evidence>
<proteinExistence type="predicted"/>
<dbReference type="Proteomes" id="UP000076512">
    <property type="component" value="Unassembled WGS sequence"/>
</dbReference>
<evidence type="ECO:0000256" key="1">
    <source>
        <dbReference type="ARBA" id="ARBA00023015"/>
    </source>
</evidence>
<dbReference type="PANTHER" id="PTHR30204:SF90">
    <property type="entry name" value="HTH-TYPE TRANSCRIPTIONAL ACTIVATOR MTA"/>
    <property type="match status" value="1"/>
</dbReference>
<accession>A0A164L078</accession>
<evidence type="ECO:0000259" key="5">
    <source>
        <dbReference type="PROSITE" id="PS50937"/>
    </source>
</evidence>
<reference evidence="6 7" key="1">
    <citation type="submission" date="2016-04" db="EMBL/GenBank/DDBJ databases">
        <authorList>
            <person name="Evans L.H."/>
            <person name="Alamgir A."/>
            <person name="Owens N."/>
            <person name="Weber N.D."/>
            <person name="Virtaneva K."/>
            <person name="Barbian K."/>
            <person name="Babar A."/>
            <person name="Rosenke K."/>
        </authorList>
    </citation>
    <scope>NUCLEOTIDE SEQUENCE [LARGE SCALE GENOMIC DNA]</scope>
    <source>
        <strain evidence="6 7">IFM 0406</strain>
    </source>
</reference>
<dbReference type="Pfam" id="PF13411">
    <property type="entry name" value="MerR_1"/>
    <property type="match status" value="1"/>
</dbReference>
<dbReference type="AlphaFoldDB" id="A0A164L078"/>
<comment type="caution">
    <text evidence="6">The sequence shown here is derived from an EMBL/GenBank/DDBJ whole genome shotgun (WGS) entry which is preliminary data.</text>
</comment>
<dbReference type="InterPro" id="IPR036244">
    <property type="entry name" value="TipA-like_antibiotic-bd"/>
</dbReference>
<evidence type="ECO:0000313" key="7">
    <source>
        <dbReference type="Proteomes" id="UP000076512"/>
    </source>
</evidence>
<dbReference type="CDD" id="cd01106">
    <property type="entry name" value="HTH_TipAL-Mta"/>
    <property type="match status" value="1"/>
</dbReference>
<keyword evidence="2" id="KW-0238">DNA-binding</keyword>
<dbReference type="EMBL" id="LWGR01000010">
    <property type="protein sequence ID" value="KZM71897.1"/>
    <property type="molecule type" value="Genomic_DNA"/>
</dbReference>
<dbReference type="Gene3D" id="1.10.1660.10">
    <property type="match status" value="1"/>
</dbReference>
<sequence length="242" mass="28132">MHYYDEIGLLQPGGRSATGYRLYSDSDLERLQRILFYRELDFGLEDIASMLNDSRLSDEDHLRRQHELLSDRIFRHQAMVALIDKELSARKAGITLTPAERLEVFGGDRLVDAADEAERRWGGLPEFAQRRDRTTRYTKQDWLDLRAEQREIHQSLADAMRAGTAAEDPAVMDLAERHRRHLERWFHDCDFDTHRRLAEEYRANRRLGLNYDDMAAGLSQYIHDAILANCRRSNCVSEVPGG</sequence>
<dbReference type="SUPFAM" id="SSF46955">
    <property type="entry name" value="Putative DNA-binding domain"/>
    <property type="match status" value="1"/>
</dbReference>
<protein>
    <recommendedName>
        <fullName evidence="5">HTH merR-type domain-containing protein</fullName>
    </recommendedName>
</protein>